<feature type="region of interest" description="Disordered" evidence="1">
    <location>
        <begin position="1"/>
        <end position="31"/>
    </location>
</feature>
<dbReference type="EMBL" id="JBHUKS010000014">
    <property type="protein sequence ID" value="MFD2469572.1"/>
    <property type="molecule type" value="Genomic_DNA"/>
</dbReference>
<proteinExistence type="predicted"/>
<name>A0ABW5H8D9_9PSEU</name>
<dbReference type="Proteomes" id="UP001597483">
    <property type="component" value="Unassembled WGS sequence"/>
</dbReference>
<keyword evidence="3" id="KW-1185">Reference proteome</keyword>
<evidence type="ECO:0000313" key="3">
    <source>
        <dbReference type="Proteomes" id="UP001597483"/>
    </source>
</evidence>
<comment type="caution">
    <text evidence="2">The sequence shown here is derived from an EMBL/GenBank/DDBJ whole genome shotgun (WGS) entry which is preliminary data.</text>
</comment>
<dbReference type="RefSeq" id="WP_378306076.1">
    <property type="nucleotide sequence ID" value="NZ_JBHUKS010000014.1"/>
</dbReference>
<evidence type="ECO:0000256" key="1">
    <source>
        <dbReference type="SAM" id="MobiDB-lite"/>
    </source>
</evidence>
<organism evidence="2 3">
    <name type="scientific">Amycolatopsis silviterrae</name>
    <dbReference type="NCBI Taxonomy" id="1656914"/>
    <lineage>
        <taxon>Bacteria</taxon>
        <taxon>Bacillati</taxon>
        <taxon>Actinomycetota</taxon>
        <taxon>Actinomycetes</taxon>
        <taxon>Pseudonocardiales</taxon>
        <taxon>Pseudonocardiaceae</taxon>
        <taxon>Amycolatopsis</taxon>
    </lineage>
</organism>
<sequence length="49" mass="4785">MPVPPPAAAAGLSLVDPHAPSTKPQAATAAASRITFVRTASSLMTGLVG</sequence>
<protein>
    <submittedName>
        <fullName evidence="2">Uncharacterized protein</fullName>
    </submittedName>
</protein>
<accession>A0ABW5H8D9</accession>
<gene>
    <name evidence="2" type="ORF">ACFSVL_19470</name>
</gene>
<evidence type="ECO:0000313" key="2">
    <source>
        <dbReference type="EMBL" id="MFD2469572.1"/>
    </source>
</evidence>
<reference evidence="3" key="1">
    <citation type="journal article" date="2019" name="Int. J. Syst. Evol. Microbiol.">
        <title>The Global Catalogue of Microorganisms (GCM) 10K type strain sequencing project: providing services to taxonomists for standard genome sequencing and annotation.</title>
        <authorList>
            <consortium name="The Broad Institute Genomics Platform"/>
            <consortium name="The Broad Institute Genome Sequencing Center for Infectious Disease"/>
            <person name="Wu L."/>
            <person name="Ma J."/>
        </authorList>
    </citation>
    <scope>NUCLEOTIDE SEQUENCE [LARGE SCALE GENOMIC DNA]</scope>
    <source>
        <strain evidence="3">CGMCC 4.7641</strain>
    </source>
</reference>